<evidence type="ECO:0000313" key="5">
    <source>
        <dbReference type="Proteomes" id="UP000184532"/>
    </source>
</evidence>
<evidence type="ECO:0000256" key="2">
    <source>
        <dbReference type="ARBA" id="ARBA00023315"/>
    </source>
</evidence>
<name>A0A1M5MA72_9FLAO</name>
<dbReference type="Proteomes" id="UP000184532">
    <property type="component" value="Unassembled WGS sequence"/>
</dbReference>
<evidence type="ECO:0000313" key="4">
    <source>
        <dbReference type="EMBL" id="SHG74146.1"/>
    </source>
</evidence>
<keyword evidence="2" id="KW-0012">Acyltransferase</keyword>
<dbReference type="Gene3D" id="3.40.630.30">
    <property type="match status" value="1"/>
</dbReference>
<keyword evidence="5" id="KW-1185">Reference proteome</keyword>
<reference evidence="5" key="1">
    <citation type="submission" date="2016-11" db="EMBL/GenBank/DDBJ databases">
        <authorList>
            <person name="Varghese N."/>
            <person name="Submissions S."/>
        </authorList>
    </citation>
    <scope>NUCLEOTIDE SEQUENCE [LARGE SCALE GENOMIC DNA]</scope>
    <source>
        <strain evidence="5">DSM 22638</strain>
    </source>
</reference>
<dbReference type="EMBL" id="FQWL01000003">
    <property type="protein sequence ID" value="SHG74146.1"/>
    <property type="molecule type" value="Genomic_DNA"/>
</dbReference>
<feature type="domain" description="N-acetyltransferase" evidence="3">
    <location>
        <begin position="1"/>
        <end position="138"/>
    </location>
</feature>
<sequence length="138" mass="15242">MKIEAVKSRPLTMESYQILRATTDWNSLEDAKVISALGRDLFSVCLYVDGEAVGMGRVVGDGAIYFYIQDVVVHPQYQGIGVGKLIMEKIMTFLKASISGYAFIGLMAAHGVGEFYHQFGFKERIAGAPGMFMVMNEE</sequence>
<gene>
    <name evidence="4" type="ORF">SAMN04488116_2343</name>
</gene>
<dbReference type="CDD" id="cd04301">
    <property type="entry name" value="NAT_SF"/>
    <property type="match status" value="1"/>
</dbReference>
<dbReference type="InterPro" id="IPR016181">
    <property type="entry name" value="Acyl_CoA_acyltransferase"/>
</dbReference>
<evidence type="ECO:0000259" key="3">
    <source>
        <dbReference type="PROSITE" id="PS51186"/>
    </source>
</evidence>
<dbReference type="OrthoDB" id="9789605at2"/>
<accession>A0A1M5MA72</accession>
<evidence type="ECO:0000256" key="1">
    <source>
        <dbReference type="ARBA" id="ARBA00022679"/>
    </source>
</evidence>
<dbReference type="PANTHER" id="PTHR43626:SF4">
    <property type="entry name" value="GCN5-RELATED N-ACETYLTRANSFERASE 2, CHLOROPLASTIC"/>
    <property type="match status" value="1"/>
</dbReference>
<dbReference type="InterPro" id="IPR045039">
    <property type="entry name" value="NSI-like"/>
</dbReference>
<dbReference type="GO" id="GO:0008080">
    <property type="term" value="F:N-acetyltransferase activity"/>
    <property type="evidence" value="ECO:0007669"/>
    <property type="project" value="InterPro"/>
</dbReference>
<dbReference type="AlphaFoldDB" id="A0A1M5MA72"/>
<dbReference type="STRING" id="570519.SAMN04488116_2343"/>
<proteinExistence type="predicted"/>
<dbReference type="PROSITE" id="PS51186">
    <property type="entry name" value="GNAT"/>
    <property type="match status" value="1"/>
</dbReference>
<dbReference type="PANTHER" id="PTHR43626">
    <property type="entry name" value="ACYL-COA N-ACYLTRANSFERASE"/>
    <property type="match status" value="1"/>
</dbReference>
<dbReference type="Pfam" id="PF13508">
    <property type="entry name" value="Acetyltransf_7"/>
    <property type="match status" value="1"/>
</dbReference>
<dbReference type="InterPro" id="IPR000182">
    <property type="entry name" value="GNAT_dom"/>
</dbReference>
<dbReference type="GO" id="GO:0005737">
    <property type="term" value="C:cytoplasm"/>
    <property type="evidence" value="ECO:0007669"/>
    <property type="project" value="TreeGrafter"/>
</dbReference>
<protein>
    <submittedName>
        <fullName evidence="4">Acetyltransferase (GNAT) domain-containing protein</fullName>
    </submittedName>
</protein>
<dbReference type="SUPFAM" id="SSF55729">
    <property type="entry name" value="Acyl-CoA N-acyltransferases (Nat)"/>
    <property type="match status" value="1"/>
</dbReference>
<keyword evidence="1 4" id="KW-0808">Transferase</keyword>
<dbReference type="RefSeq" id="WP_084732630.1">
    <property type="nucleotide sequence ID" value="NZ_FQWL01000003.1"/>
</dbReference>
<organism evidence="4 5">
    <name type="scientific">Flagellimonas flava</name>
    <dbReference type="NCBI Taxonomy" id="570519"/>
    <lineage>
        <taxon>Bacteria</taxon>
        <taxon>Pseudomonadati</taxon>
        <taxon>Bacteroidota</taxon>
        <taxon>Flavobacteriia</taxon>
        <taxon>Flavobacteriales</taxon>
        <taxon>Flavobacteriaceae</taxon>
        <taxon>Flagellimonas</taxon>
    </lineage>
</organism>